<evidence type="ECO:0000313" key="13">
    <source>
        <dbReference type="Proteomes" id="UP000218554"/>
    </source>
</evidence>
<organism evidence="12 13">
    <name type="scientific">Metapseudomonas furukawaii</name>
    <name type="common">Pseudomonas furukawaii</name>
    <dbReference type="NCBI Taxonomy" id="1149133"/>
    <lineage>
        <taxon>Bacteria</taxon>
        <taxon>Pseudomonadati</taxon>
        <taxon>Pseudomonadota</taxon>
        <taxon>Gammaproteobacteria</taxon>
        <taxon>Pseudomonadales</taxon>
        <taxon>Pseudomonadaceae</taxon>
        <taxon>Metapseudomonas</taxon>
    </lineage>
</organism>
<sequence length="244" mass="26273">MFSNPSISRLLAVLLIAFGLPQAEASIVVNGTRFVYAAKQPEISVRASNEGTQPSLVQAWVDRGDPATRPEQADAPFLLMPPIFRLDPGKGQSLRLTFTGEALPADRESVFWLNVLDVPPQPQGEGGNFMQFAIRTRVKLFYRPVGLPGSAADAIEQVSWRLSEGDSGRVLRATNASAFHVSFSDVALESGGQRYEAGDGMLPPFGTLDLPLPTQVGTNASGKVVTHWINDYGAPIRSEAKLAP</sequence>
<name>A0AAD1FDX2_METFU</name>
<dbReference type="Proteomes" id="UP000218554">
    <property type="component" value="Chromosome"/>
</dbReference>
<dbReference type="PROSITE" id="PS00635">
    <property type="entry name" value="PILI_CHAPERONE"/>
    <property type="match status" value="1"/>
</dbReference>
<dbReference type="InterPro" id="IPR013783">
    <property type="entry name" value="Ig-like_fold"/>
</dbReference>
<dbReference type="KEGG" id="pfuw:KF707C_3850"/>
<dbReference type="PANTHER" id="PTHR30251:SF2">
    <property type="entry name" value="FIMBRIAL CHAPERONE YADV-RELATED"/>
    <property type="match status" value="1"/>
</dbReference>
<dbReference type="Pfam" id="PF02753">
    <property type="entry name" value="PapD_C"/>
    <property type="match status" value="1"/>
</dbReference>
<dbReference type="RefSeq" id="WP_003455365.1">
    <property type="nucleotide sequence ID" value="NZ_AJMR01000224.1"/>
</dbReference>
<evidence type="ECO:0000259" key="10">
    <source>
        <dbReference type="Pfam" id="PF00345"/>
    </source>
</evidence>
<comment type="subcellular location">
    <subcellularLocation>
        <location evidence="1 8">Periplasm</location>
    </subcellularLocation>
</comment>
<keyword evidence="5" id="KW-0574">Periplasm</keyword>
<dbReference type="EMBL" id="AP014862">
    <property type="protein sequence ID" value="BAU72073.1"/>
    <property type="molecule type" value="Genomic_DNA"/>
</dbReference>
<dbReference type="SUPFAM" id="SSF49584">
    <property type="entry name" value="Periplasmic chaperone C-domain"/>
    <property type="match status" value="1"/>
</dbReference>
<dbReference type="SUPFAM" id="SSF49354">
    <property type="entry name" value="PapD-like"/>
    <property type="match status" value="1"/>
</dbReference>
<dbReference type="AlphaFoldDB" id="A0AAD1FDX2"/>
<evidence type="ECO:0000256" key="4">
    <source>
        <dbReference type="ARBA" id="ARBA00022729"/>
    </source>
</evidence>
<feature type="signal peptide" evidence="9">
    <location>
        <begin position="1"/>
        <end position="25"/>
    </location>
</feature>
<dbReference type="GO" id="GO:0071555">
    <property type="term" value="P:cell wall organization"/>
    <property type="evidence" value="ECO:0007669"/>
    <property type="project" value="InterPro"/>
</dbReference>
<dbReference type="InterPro" id="IPR018046">
    <property type="entry name" value="Pili_assmbl_chaperone_CS"/>
</dbReference>
<evidence type="ECO:0000256" key="8">
    <source>
        <dbReference type="RuleBase" id="RU003918"/>
    </source>
</evidence>
<dbReference type="InterPro" id="IPR008962">
    <property type="entry name" value="PapD-like_sf"/>
</dbReference>
<dbReference type="GO" id="GO:0030288">
    <property type="term" value="C:outer membrane-bounded periplasmic space"/>
    <property type="evidence" value="ECO:0007669"/>
    <property type="project" value="InterPro"/>
</dbReference>
<keyword evidence="13" id="KW-1185">Reference proteome</keyword>
<dbReference type="PRINTS" id="PR00969">
    <property type="entry name" value="CHAPERONPILI"/>
</dbReference>
<evidence type="ECO:0000256" key="3">
    <source>
        <dbReference type="ARBA" id="ARBA00022558"/>
    </source>
</evidence>
<evidence type="ECO:0000256" key="2">
    <source>
        <dbReference type="ARBA" id="ARBA00007399"/>
    </source>
</evidence>
<evidence type="ECO:0000256" key="6">
    <source>
        <dbReference type="ARBA" id="ARBA00023186"/>
    </source>
</evidence>
<feature type="domain" description="Pili assembly chaperone N-terminal" evidence="10">
    <location>
        <begin position="26"/>
        <end position="147"/>
    </location>
</feature>
<feature type="chain" id="PRO_5041950023" evidence="9">
    <location>
        <begin position="26"/>
        <end position="244"/>
    </location>
</feature>
<reference evidence="12 13" key="2">
    <citation type="journal article" date="2017" name="Int. J. Syst. Evol. Microbiol.">
        <title>Pseudomonas furukawaii sp. nov., a polychlorinated biphenyl-degrading bacterium isolated from biphenyl-contaminated soil in Japan.</title>
        <authorList>
            <person name="Kimura N."/>
            <person name="Watanabe T."/>
            <person name="Suenaga H."/>
            <person name="Fujihara H."/>
            <person name="Futagami T."/>
            <person name="Goto M."/>
            <person name="Hanada S."/>
            <person name="Hirose J."/>
        </authorList>
    </citation>
    <scope>NUCLEOTIDE SEQUENCE [LARGE SCALE GENOMIC DNA]</scope>
    <source>
        <strain evidence="13">DSM 10086 / NBRC 110670 / KF707</strain>
    </source>
</reference>
<evidence type="ECO:0000256" key="1">
    <source>
        <dbReference type="ARBA" id="ARBA00004418"/>
    </source>
</evidence>
<comment type="similarity">
    <text evidence="2 8">Belongs to the periplasmic pilus chaperone family.</text>
</comment>
<gene>
    <name evidence="12" type="ORF">KF707C_3850</name>
</gene>
<keyword evidence="4 9" id="KW-0732">Signal</keyword>
<evidence type="ECO:0000256" key="5">
    <source>
        <dbReference type="ARBA" id="ARBA00022764"/>
    </source>
</evidence>
<dbReference type="Pfam" id="PF00345">
    <property type="entry name" value="PapD_N"/>
    <property type="match status" value="1"/>
</dbReference>
<dbReference type="InterPro" id="IPR050643">
    <property type="entry name" value="Periplasmic_pilus_chap"/>
</dbReference>
<proteinExistence type="inferred from homology"/>
<dbReference type="PANTHER" id="PTHR30251">
    <property type="entry name" value="PILUS ASSEMBLY CHAPERONE"/>
    <property type="match status" value="1"/>
</dbReference>
<reference evidence="13" key="1">
    <citation type="submission" date="2015-05" db="EMBL/GenBank/DDBJ databases">
        <title>Draft genome sequencing of a biphenyl-degrading bacterium, Pseudomonas balearica KF707 (=NBRC110670).</title>
        <authorList>
            <person name="Kimura N."/>
            <person name="Hirose J."/>
            <person name="Watanabe T."/>
            <person name="Suenaga H."/>
            <person name="Fujihara H."/>
            <person name="Noguchi M."/>
            <person name="Hashimoto M."/>
            <person name="Shimodaira J."/>
            <person name="Tsuchikane K."/>
            <person name="Hosoyama A."/>
            <person name="Yamazoe A."/>
            <person name="Fujita N."/>
            <person name="Furukawa K."/>
        </authorList>
    </citation>
    <scope>NUCLEOTIDE SEQUENCE [LARGE SCALE GENOMIC DNA]</scope>
    <source>
        <strain evidence="13">DSM 10086 / NBRC 110670 / KF707</strain>
    </source>
</reference>
<evidence type="ECO:0000313" key="12">
    <source>
        <dbReference type="EMBL" id="BAU72073.1"/>
    </source>
</evidence>
<keyword evidence="7" id="KW-0393">Immunoglobulin domain</keyword>
<feature type="domain" description="Pili assembly chaperone C-terminal" evidence="11">
    <location>
        <begin position="174"/>
        <end position="235"/>
    </location>
</feature>
<dbReference type="Gene3D" id="2.60.40.10">
    <property type="entry name" value="Immunoglobulins"/>
    <property type="match status" value="2"/>
</dbReference>
<accession>A0AAD1FDX2</accession>
<dbReference type="InterPro" id="IPR036316">
    <property type="entry name" value="Pili_assmbl_chap_C_dom_sf"/>
</dbReference>
<dbReference type="InterPro" id="IPR001829">
    <property type="entry name" value="Pili_assmbl_chaperone_bac"/>
</dbReference>
<keyword evidence="3" id="KW-1029">Fimbrium biogenesis</keyword>
<evidence type="ECO:0000256" key="7">
    <source>
        <dbReference type="ARBA" id="ARBA00023319"/>
    </source>
</evidence>
<keyword evidence="6 8" id="KW-0143">Chaperone</keyword>
<dbReference type="InterPro" id="IPR016147">
    <property type="entry name" value="Pili_assmbl_chaperone_N"/>
</dbReference>
<evidence type="ECO:0000256" key="9">
    <source>
        <dbReference type="SAM" id="SignalP"/>
    </source>
</evidence>
<dbReference type="InterPro" id="IPR016148">
    <property type="entry name" value="Pili_assmbl_chaperone_C"/>
</dbReference>
<evidence type="ECO:0000259" key="11">
    <source>
        <dbReference type="Pfam" id="PF02753"/>
    </source>
</evidence>
<protein>
    <submittedName>
        <fullName evidence="12">Chaperone protein fimC</fullName>
    </submittedName>
</protein>